<reference evidence="1" key="1">
    <citation type="submission" date="2018-05" db="EMBL/GenBank/DDBJ databases">
        <authorList>
            <person name="Lanie J.A."/>
            <person name="Ng W.-L."/>
            <person name="Kazmierczak K.M."/>
            <person name="Andrzejewski T.M."/>
            <person name="Davidsen T.M."/>
            <person name="Wayne K.J."/>
            <person name="Tettelin H."/>
            <person name="Glass J.I."/>
            <person name="Rusch D."/>
            <person name="Podicherti R."/>
            <person name="Tsui H.-C.T."/>
            <person name="Winkler M.E."/>
        </authorList>
    </citation>
    <scope>NUCLEOTIDE SEQUENCE</scope>
</reference>
<name>A0A382PSY8_9ZZZZ</name>
<accession>A0A382PSY8</accession>
<organism evidence="1">
    <name type="scientific">marine metagenome</name>
    <dbReference type="NCBI Taxonomy" id="408172"/>
    <lineage>
        <taxon>unclassified sequences</taxon>
        <taxon>metagenomes</taxon>
        <taxon>ecological metagenomes</taxon>
    </lineage>
</organism>
<protein>
    <submittedName>
        <fullName evidence="1">Uncharacterized protein</fullName>
    </submittedName>
</protein>
<proteinExistence type="predicted"/>
<feature type="non-terminal residue" evidence="1">
    <location>
        <position position="279"/>
    </location>
</feature>
<dbReference type="EMBL" id="UINC01109278">
    <property type="protein sequence ID" value="SVC75987.1"/>
    <property type="molecule type" value="Genomic_DNA"/>
</dbReference>
<dbReference type="AlphaFoldDB" id="A0A382PSY8"/>
<sequence length="279" mass="29531">MAIRINTDNNEIEISDVATEETLRDLLKAVEDMAGAKGTPKRDPEVKRTQDAIKNLANTNKELNLSMKSWSGNFDDTMDELNTGLLDRSKMIANSLGKIVKNTGNVISDLVRGPASFDSLGRAIQQGASALGEGLGGAADSLQVLGTKLPMVGSGLKMLGAAAGAAAMAIAAYAQNMYDGFVALSQSGANYNADIVRTASQINALGLTMNSFTQIVQQNAKTFSAFGGSVSLGTRRFVQLADQVHRTIGGPLYALGITYDEQAEQLAKFIAMQSRNTAF</sequence>
<evidence type="ECO:0000313" key="1">
    <source>
        <dbReference type="EMBL" id="SVC75987.1"/>
    </source>
</evidence>
<gene>
    <name evidence="1" type="ORF">METZ01_LOCUS328841</name>
</gene>